<keyword evidence="1" id="KW-0812">Transmembrane</keyword>
<dbReference type="EMBL" id="RPOK01000003">
    <property type="protein sequence ID" value="RPJ66314.1"/>
    <property type="molecule type" value="Genomic_DNA"/>
</dbReference>
<dbReference type="PANTHER" id="PTHR34205:SF2">
    <property type="entry name" value="DUF962 DOMAIN-CONTAINING PROTEIN"/>
    <property type="match status" value="1"/>
</dbReference>
<dbReference type="OrthoDB" id="7356072at2"/>
<keyword evidence="1" id="KW-0472">Membrane</keyword>
<feature type="transmembrane region" description="Helical" evidence="1">
    <location>
        <begin position="54"/>
        <end position="72"/>
    </location>
</feature>
<dbReference type="Proteomes" id="UP000275281">
    <property type="component" value="Unassembled WGS sequence"/>
</dbReference>
<comment type="caution">
    <text evidence="2">The sequence shown here is derived from an EMBL/GenBank/DDBJ whole genome shotgun (WGS) entry which is preliminary data.</text>
</comment>
<evidence type="ECO:0000256" key="1">
    <source>
        <dbReference type="SAM" id="Phobius"/>
    </source>
</evidence>
<keyword evidence="1" id="KW-1133">Transmembrane helix</keyword>
<evidence type="ECO:0000313" key="2">
    <source>
        <dbReference type="EMBL" id="RPJ66314.1"/>
    </source>
</evidence>
<dbReference type="InterPro" id="IPR009305">
    <property type="entry name" value="Mpo1-like"/>
</dbReference>
<dbReference type="AlphaFoldDB" id="A0A3N5Z6T2"/>
<organism evidence="2 3">
    <name type="scientific">Alteromonas sediminis</name>
    <dbReference type="NCBI Taxonomy" id="2259342"/>
    <lineage>
        <taxon>Bacteria</taxon>
        <taxon>Pseudomonadati</taxon>
        <taxon>Pseudomonadota</taxon>
        <taxon>Gammaproteobacteria</taxon>
        <taxon>Alteromonadales</taxon>
        <taxon>Alteromonadaceae</taxon>
        <taxon>Alteromonas/Salinimonas group</taxon>
        <taxon>Alteromonas</taxon>
    </lineage>
</organism>
<name>A0A3N5Z6T2_9ALTE</name>
<accession>A0A3N5Z6T2</accession>
<dbReference type="Pfam" id="PF06127">
    <property type="entry name" value="Mpo1-like"/>
    <property type="match status" value="1"/>
</dbReference>
<dbReference type="RefSeq" id="WP_124027673.1">
    <property type="nucleotide sequence ID" value="NZ_JBHRSN010000006.1"/>
</dbReference>
<reference evidence="2 3" key="1">
    <citation type="submission" date="2018-11" db="EMBL/GenBank/DDBJ databases">
        <authorList>
            <person name="Ye M.-Q."/>
            <person name="Du Z.-J."/>
        </authorList>
    </citation>
    <scope>NUCLEOTIDE SEQUENCE [LARGE SCALE GENOMIC DNA]</scope>
    <source>
        <strain evidence="2 3">U0105</strain>
    </source>
</reference>
<protein>
    <submittedName>
        <fullName evidence="2">DUF962 domain-containing protein</fullName>
    </submittedName>
</protein>
<keyword evidence="3" id="KW-1185">Reference proteome</keyword>
<feature type="transmembrane region" description="Helical" evidence="1">
    <location>
        <begin position="29"/>
        <end position="48"/>
    </location>
</feature>
<sequence length="106" mass="12481">MTEHPTPFKSFSDFYPYYLKEHSNPTCRTLHFVGSWIVLFLLATAIYLQNPWLLLLMPVAGYGFAWVGHFFYEHNKPATFKHPWYSLMGDWVMFKDILVGKISLSE</sequence>
<gene>
    <name evidence="2" type="ORF">DRW07_09465</name>
</gene>
<evidence type="ECO:0000313" key="3">
    <source>
        <dbReference type="Proteomes" id="UP000275281"/>
    </source>
</evidence>
<dbReference type="PANTHER" id="PTHR34205">
    <property type="entry name" value="TRANSMEMBRANE PROTEIN"/>
    <property type="match status" value="1"/>
</dbReference>
<proteinExistence type="predicted"/>